<evidence type="ECO:0000256" key="3">
    <source>
        <dbReference type="ARBA" id="ARBA00022729"/>
    </source>
</evidence>
<dbReference type="InterPro" id="IPR056441">
    <property type="entry name" value="Beta-barrel_GLAA-B_II"/>
</dbReference>
<feature type="chain" id="PRO_5015674120" description="Parallel beta helix pectate lyase-like protein" evidence="7">
    <location>
        <begin position="19"/>
        <end position="627"/>
    </location>
</feature>
<proteinExistence type="predicted"/>
<evidence type="ECO:0000256" key="7">
    <source>
        <dbReference type="SAM" id="SignalP"/>
    </source>
</evidence>
<evidence type="ECO:0000256" key="5">
    <source>
        <dbReference type="ARBA" id="ARBA00022801"/>
    </source>
</evidence>
<organism evidence="10 11">
    <name type="scientific">Kordia periserrulae</name>
    <dbReference type="NCBI Taxonomy" id="701523"/>
    <lineage>
        <taxon>Bacteria</taxon>
        <taxon>Pseudomonadati</taxon>
        <taxon>Bacteroidota</taxon>
        <taxon>Flavobacteriia</taxon>
        <taxon>Flavobacteriales</taxon>
        <taxon>Flavobacteriaceae</taxon>
        <taxon>Kordia</taxon>
    </lineage>
</organism>
<feature type="signal peptide" evidence="7">
    <location>
        <begin position="1"/>
        <end position="18"/>
    </location>
</feature>
<dbReference type="RefSeq" id="WP_146169845.1">
    <property type="nucleotide sequence ID" value="NZ_QBKT01000008.1"/>
</dbReference>
<evidence type="ECO:0000256" key="2">
    <source>
        <dbReference type="ARBA" id="ARBA00001271"/>
    </source>
</evidence>
<comment type="catalytic activity">
    <reaction evidence="1">
        <text>Hydrolysis of terminal, non-reducing alpha-D-galactose residues in alpha-D-galactosides, including galactose oligosaccharides, galactomannans and galactolipids.</text>
        <dbReference type="EC" id="3.2.1.22"/>
    </reaction>
</comment>
<dbReference type="Gene3D" id="2.160.20.10">
    <property type="entry name" value="Single-stranded right-handed beta-helix, Pectin lyase-like"/>
    <property type="match status" value="1"/>
</dbReference>
<reference evidence="10 11" key="1">
    <citation type="submission" date="2018-04" db="EMBL/GenBank/DDBJ databases">
        <title>Genomic Encyclopedia of Archaeal and Bacterial Type Strains, Phase II (KMG-II): from individual species to whole genera.</title>
        <authorList>
            <person name="Goeker M."/>
        </authorList>
    </citation>
    <scope>NUCLEOTIDE SEQUENCE [LARGE SCALE GENOMIC DNA]</scope>
    <source>
        <strain evidence="10 11">DSM 25731</strain>
    </source>
</reference>
<comment type="caution">
    <text evidence="10">The sequence shown here is derived from an EMBL/GenBank/DDBJ whole genome shotgun (WGS) entry which is preliminary data.</text>
</comment>
<feature type="domain" description="GLAA-B beta-barrel" evidence="8">
    <location>
        <begin position="137"/>
        <end position="246"/>
    </location>
</feature>
<dbReference type="InterPro" id="IPR057275">
    <property type="entry name" value="Beta-barrel_GLAA-B_I"/>
</dbReference>
<name>A0A2T6BUF0_9FLAO</name>
<keyword evidence="4" id="KW-0677">Repeat</keyword>
<dbReference type="Pfam" id="PF23764">
    <property type="entry name" value="Beta-barrel_GLAA-B_II"/>
    <property type="match status" value="1"/>
</dbReference>
<sequence>MKKLFLLLTLLIMSTGYGQKVINLADYDIQNEKDVTPVVVKALKDAKEIGASTLLFPKGTYHFYPTFAPERYCEITNNDNGLKRTAFPLIDFHDFVVDGSGSDFIFHGKMIPFIIEESSNVKVTNLSVDWEVPFMIEGLVVANNPTEETFDIEVKTPYVVAHGHLYITLEREDSPYERKYGKRFAFWEHYNLEVGQNIFWDPKTMAPLYNTKLYNMPEKGIHAEELKKGLIRISTQMKKLPPLGSVMVSKGEYLQNRTSPAFRVFKSKDLEFKNVNVHHAGAMGLIAERSEDITLDSFNVVLREGSGRMVTTTADATHFCNVKGTVTIKNSTFENMLDDATNIHGTYVRVNKIIDDYTLAVETYHPHQNGYLFGEEGDKVQVIDQKNLQPMTEPLVLKKVERVNEKISYITFNKPIKGKVQVYDGVENISWHASAVLENNIVRNNRARSFLISTPRKVVVRNNRLSSQMASFRLTGDLGLWNESGPNEGLLIENNIIEDAVYGGNGPQSIFLIDPQYVDKDNFEGMYSRNIIIRNNTIKTFDSSIMLAMSVDGLVFENNEVIQTNTYKPIFPNTTNIRIVNCKNAVIKGNTYKKLDGSKGTLSVDNQSTAIEVSKRDDFKEVKTMKK</sequence>
<evidence type="ECO:0000259" key="8">
    <source>
        <dbReference type="Pfam" id="PF23763"/>
    </source>
</evidence>
<dbReference type="SMART" id="SM00710">
    <property type="entry name" value="PbH1"/>
    <property type="match status" value="7"/>
</dbReference>
<protein>
    <recommendedName>
        <fullName evidence="12">Parallel beta helix pectate lyase-like protein</fullName>
    </recommendedName>
</protein>
<evidence type="ECO:0000256" key="1">
    <source>
        <dbReference type="ARBA" id="ARBA00001255"/>
    </source>
</evidence>
<dbReference type="Proteomes" id="UP000244090">
    <property type="component" value="Unassembled WGS sequence"/>
</dbReference>
<evidence type="ECO:0000313" key="11">
    <source>
        <dbReference type="Proteomes" id="UP000244090"/>
    </source>
</evidence>
<evidence type="ECO:0000256" key="4">
    <source>
        <dbReference type="ARBA" id="ARBA00022737"/>
    </source>
</evidence>
<dbReference type="AlphaFoldDB" id="A0A2T6BUF0"/>
<evidence type="ECO:0000256" key="6">
    <source>
        <dbReference type="ARBA" id="ARBA00023295"/>
    </source>
</evidence>
<keyword evidence="3 7" id="KW-0732">Signal</keyword>
<evidence type="ECO:0000313" key="10">
    <source>
        <dbReference type="EMBL" id="PTX59699.1"/>
    </source>
</evidence>
<feature type="domain" description="GLAA-B beta-barrel" evidence="9">
    <location>
        <begin position="358"/>
        <end position="424"/>
    </location>
</feature>
<dbReference type="InterPro" id="IPR011050">
    <property type="entry name" value="Pectin_lyase_fold/virulence"/>
</dbReference>
<gene>
    <name evidence="10" type="ORF">C8N46_1089</name>
</gene>
<dbReference type="InterPro" id="IPR012334">
    <property type="entry name" value="Pectin_lyas_fold"/>
</dbReference>
<dbReference type="Pfam" id="PF23763">
    <property type="entry name" value="Beta-barrel_GLAA-B_I"/>
    <property type="match status" value="1"/>
</dbReference>
<accession>A0A2T6BUF0</accession>
<keyword evidence="6" id="KW-0326">Glycosidase</keyword>
<evidence type="ECO:0000259" key="9">
    <source>
        <dbReference type="Pfam" id="PF23764"/>
    </source>
</evidence>
<dbReference type="GO" id="GO:0004557">
    <property type="term" value="F:alpha-galactosidase activity"/>
    <property type="evidence" value="ECO:0007669"/>
    <property type="project" value="UniProtKB-EC"/>
</dbReference>
<dbReference type="EMBL" id="QBKT01000008">
    <property type="protein sequence ID" value="PTX59699.1"/>
    <property type="molecule type" value="Genomic_DNA"/>
</dbReference>
<dbReference type="SUPFAM" id="SSF51126">
    <property type="entry name" value="Pectin lyase-like"/>
    <property type="match status" value="1"/>
</dbReference>
<keyword evidence="11" id="KW-1185">Reference proteome</keyword>
<dbReference type="InterPro" id="IPR006626">
    <property type="entry name" value="PbH1"/>
</dbReference>
<comment type="catalytic activity">
    <reaction evidence="2">
        <text>Hydrolysis of terminal, non-reducing branched (1-&gt;3)-alpha-D-galactosidic residues, producing free D-galactose.</text>
        <dbReference type="EC" id="3.2.1.n1"/>
    </reaction>
</comment>
<keyword evidence="5" id="KW-0378">Hydrolase</keyword>
<evidence type="ECO:0008006" key="12">
    <source>
        <dbReference type="Google" id="ProtNLM"/>
    </source>
</evidence>
<dbReference type="OrthoDB" id="9807299at2"/>